<keyword evidence="12" id="KW-0245">EGF-like domain</keyword>
<dbReference type="Gene3D" id="2.90.10.10">
    <property type="entry name" value="Bulb-type lectin domain"/>
    <property type="match status" value="1"/>
</dbReference>
<dbReference type="InterPro" id="IPR000742">
    <property type="entry name" value="EGF"/>
</dbReference>
<dbReference type="EMBL" id="JBCNJP010000018">
    <property type="protein sequence ID" value="KAK9064105.1"/>
    <property type="molecule type" value="Genomic_DNA"/>
</dbReference>
<proteinExistence type="inferred from homology"/>
<sequence length="816" mass="91445">MLLPCVTFLFLSLATCAAVDTISVNQNINDGETIVSRNENFELGFFSPGSSKNRYLGIWFKNTSPHTVVWVANRETPLLNTLGTVKFNGQGVLSLVGDGIRLVWSSNSLASNSSVSYIAQLLDTGNLVIRDKNSVIWQSFDYPGDTLISGMKLSKNLITGREMYLTSWRSVDDPSPGEYTISFLMIKGKYPQVYIRRNSVIEIRVGPYDGIEFAGQPNYRRDSNHMYEISMVFNHEEIYYTHSTNSTAFPSRTIMTPGGKVEIWLLNTGSREWMPDLTIPVDYCDNYGICGPYGSCSTATFPNCECLKGFELKNPQEVSSYKWTNGCRRSRALDCGDGEGFLKFSSMKLPDTQNAVYDGSMSLEECGLVCKDNCSCTAYANPNMTTDGIGCLRWFGDLVDIRVYSLNGQDLYVRQAAFELSGNMVSESIFKKRKAVLVVVIPASSAAVLLLAMAYSCRKKNKKPDMKGRGNKYVLHKKGIRVEMSDLDEQPSFTLQEIVKATDNFSINNKIGEGGFGPVYKGVLEDGREVAVKRLSKTSQQGLEEFMNEVICIAKLQHRNLVNLLGYYIHGNEMILVYEYMANESLDAFLFDDTRSSMLDWPQRFHILQGMARGILYLHQDSRLQIIHRDLKAANVLLDGNMNPKISDFGLARKFVGSDTTTRTKKVVGTYGYISPEYAVHGKFSIKSDVFSFDVLVLEIVSGKKNRGFSHEDHSDNLLGHAWRLYQENGSIELMSPSLYNSYVVSEVLRAIHVGLLCVQHHAEDRPTMLSVVLMLVSEGVLPPPKQPAFFTGESRIEVQPVSIASEYMITQMYPR</sequence>
<comment type="similarity">
    <text evidence="11">Belongs to the protein kinase superfamily. Ser/Thr protein kinase family.</text>
</comment>
<keyword evidence="4 11" id="KW-0547">Nucleotide-binding</keyword>
<feature type="signal peptide" evidence="14">
    <location>
        <begin position="1"/>
        <end position="18"/>
    </location>
</feature>
<dbReference type="FunFam" id="2.90.10.10:FF:000005">
    <property type="entry name" value="G-type lectin S-receptor-like serine/threonine-protein kinase"/>
    <property type="match status" value="1"/>
</dbReference>
<dbReference type="Pfam" id="PF08276">
    <property type="entry name" value="PAN_2"/>
    <property type="match status" value="1"/>
</dbReference>
<dbReference type="CDD" id="cd00028">
    <property type="entry name" value="B_lectin"/>
    <property type="match status" value="1"/>
</dbReference>
<feature type="domain" description="Protein kinase" evidence="15">
    <location>
        <begin position="505"/>
        <end position="790"/>
    </location>
</feature>
<keyword evidence="13" id="KW-0812">Transmembrane</keyword>
<reference evidence="19 20" key="1">
    <citation type="submission" date="2024-04" db="EMBL/GenBank/DDBJ databases">
        <title>The reference genome of an endangered Asteraceae, Deinandra increscens subsp. villosa, native to the Central Coast of California.</title>
        <authorList>
            <person name="Guilliams M."/>
            <person name="Hasenstab-Lehman K."/>
            <person name="Meyer R."/>
            <person name="Mcevoy S."/>
        </authorList>
    </citation>
    <scope>NUCLEOTIDE SEQUENCE [LARGE SCALE GENOMIC DNA]</scope>
    <source>
        <tissue evidence="19">Leaf</tissue>
    </source>
</reference>
<dbReference type="EC" id="2.7.11.1" evidence="11"/>
<dbReference type="InterPro" id="IPR024171">
    <property type="entry name" value="SRK-like_kinase"/>
</dbReference>
<dbReference type="InterPro" id="IPR011009">
    <property type="entry name" value="Kinase-like_dom_sf"/>
</dbReference>
<feature type="domain" description="EGF-like" evidence="16">
    <location>
        <begin position="280"/>
        <end position="316"/>
    </location>
</feature>
<dbReference type="GO" id="GO:0004674">
    <property type="term" value="F:protein serine/threonine kinase activity"/>
    <property type="evidence" value="ECO:0007669"/>
    <property type="project" value="UniProtKB-KW"/>
</dbReference>
<dbReference type="PROSITE" id="PS50026">
    <property type="entry name" value="EGF_3"/>
    <property type="match status" value="1"/>
</dbReference>
<dbReference type="PROSITE" id="PS50927">
    <property type="entry name" value="BULB_LECTIN"/>
    <property type="match status" value="1"/>
</dbReference>
<dbReference type="InterPro" id="IPR001480">
    <property type="entry name" value="Bulb-type_lectin_dom"/>
</dbReference>
<dbReference type="CDD" id="cd01098">
    <property type="entry name" value="PAN_AP_plant"/>
    <property type="match status" value="1"/>
</dbReference>
<evidence type="ECO:0000256" key="7">
    <source>
        <dbReference type="ARBA" id="ARBA00023157"/>
    </source>
</evidence>
<comment type="catalytic activity">
    <reaction evidence="10 11">
        <text>L-seryl-[protein] + ATP = O-phospho-L-seryl-[protein] + ADP + H(+)</text>
        <dbReference type="Rhea" id="RHEA:17989"/>
        <dbReference type="Rhea" id="RHEA-COMP:9863"/>
        <dbReference type="Rhea" id="RHEA-COMP:11604"/>
        <dbReference type="ChEBI" id="CHEBI:15378"/>
        <dbReference type="ChEBI" id="CHEBI:29999"/>
        <dbReference type="ChEBI" id="CHEBI:30616"/>
        <dbReference type="ChEBI" id="CHEBI:83421"/>
        <dbReference type="ChEBI" id="CHEBI:456216"/>
        <dbReference type="EC" id="2.7.11.1"/>
    </reaction>
</comment>
<keyword evidence="5 11" id="KW-0418">Kinase</keyword>
<evidence type="ECO:0000256" key="10">
    <source>
        <dbReference type="ARBA" id="ARBA00048679"/>
    </source>
</evidence>
<dbReference type="Pfam" id="PF07714">
    <property type="entry name" value="PK_Tyr_Ser-Thr"/>
    <property type="match status" value="1"/>
</dbReference>
<gene>
    <name evidence="19" type="ORF">SSX86_017977</name>
</gene>
<dbReference type="PROSITE" id="PS50948">
    <property type="entry name" value="PAN"/>
    <property type="match status" value="1"/>
</dbReference>
<dbReference type="Proteomes" id="UP001408789">
    <property type="component" value="Unassembled WGS sequence"/>
</dbReference>
<keyword evidence="13" id="KW-0472">Membrane</keyword>
<dbReference type="CDD" id="cd14066">
    <property type="entry name" value="STKc_IRAK"/>
    <property type="match status" value="1"/>
</dbReference>
<comment type="caution">
    <text evidence="19">The sequence shown here is derived from an EMBL/GenBank/DDBJ whole genome shotgun (WGS) entry which is preliminary data.</text>
</comment>
<evidence type="ECO:0000256" key="9">
    <source>
        <dbReference type="ARBA" id="ARBA00047899"/>
    </source>
</evidence>
<dbReference type="CDD" id="cd00054">
    <property type="entry name" value="EGF_CA"/>
    <property type="match status" value="1"/>
</dbReference>
<evidence type="ECO:0000256" key="14">
    <source>
        <dbReference type="SAM" id="SignalP"/>
    </source>
</evidence>
<keyword evidence="7" id="KW-1015">Disulfide bond</keyword>
<dbReference type="PIRSF" id="PIRSF000641">
    <property type="entry name" value="SRK"/>
    <property type="match status" value="1"/>
</dbReference>
<evidence type="ECO:0000256" key="3">
    <source>
        <dbReference type="ARBA" id="ARBA00022729"/>
    </source>
</evidence>
<organism evidence="19 20">
    <name type="scientific">Deinandra increscens subsp. villosa</name>
    <dbReference type="NCBI Taxonomy" id="3103831"/>
    <lineage>
        <taxon>Eukaryota</taxon>
        <taxon>Viridiplantae</taxon>
        <taxon>Streptophyta</taxon>
        <taxon>Embryophyta</taxon>
        <taxon>Tracheophyta</taxon>
        <taxon>Spermatophyta</taxon>
        <taxon>Magnoliopsida</taxon>
        <taxon>eudicotyledons</taxon>
        <taxon>Gunneridae</taxon>
        <taxon>Pentapetalae</taxon>
        <taxon>asterids</taxon>
        <taxon>campanulids</taxon>
        <taxon>Asterales</taxon>
        <taxon>Asteraceae</taxon>
        <taxon>Asteroideae</taxon>
        <taxon>Heliantheae alliance</taxon>
        <taxon>Madieae</taxon>
        <taxon>Madiinae</taxon>
        <taxon>Deinandra</taxon>
    </lineage>
</organism>
<dbReference type="SUPFAM" id="SSF51110">
    <property type="entry name" value="alpha-D-mannose-specific plant lectins"/>
    <property type="match status" value="1"/>
</dbReference>
<dbReference type="Pfam" id="PF01453">
    <property type="entry name" value="B_lectin"/>
    <property type="match status" value="1"/>
</dbReference>
<evidence type="ECO:0000259" key="15">
    <source>
        <dbReference type="PROSITE" id="PS50011"/>
    </source>
</evidence>
<evidence type="ECO:0000256" key="4">
    <source>
        <dbReference type="ARBA" id="ARBA00022741"/>
    </source>
</evidence>
<evidence type="ECO:0000259" key="17">
    <source>
        <dbReference type="PROSITE" id="PS50927"/>
    </source>
</evidence>
<dbReference type="Gene3D" id="1.10.510.10">
    <property type="entry name" value="Transferase(Phosphotransferase) domain 1"/>
    <property type="match status" value="1"/>
</dbReference>
<evidence type="ECO:0000256" key="13">
    <source>
        <dbReference type="SAM" id="Phobius"/>
    </source>
</evidence>
<keyword evidence="2 11" id="KW-0808">Transferase</keyword>
<evidence type="ECO:0000256" key="1">
    <source>
        <dbReference type="ARBA" id="ARBA00022527"/>
    </source>
</evidence>
<feature type="domain" description="Apple" evidence="18">
    <location>
        <begin position="335"/>
        <end position="416"/>
    </location>
</feature>
<dbReference type="PROSITE" id="PS00108">
    <property type="entry name" value="PROTEIN_KINASE_ST"/>
    <property type="match status" value="1"/>
</dbReference>
<dbReference type="InterPro" id="IPR036426">
    <property type="entry name" value="Bulb-type_lectin_dom_sf"/>
</dbReference>
<dbReference type="GO" id="GO:0048544">
    <property type="term" value="P:recognition of pollen"/>
    <property type="evidence" value="ECO:0007669"/>
    <property type="project" value="InterPro"/>
</dbReference>
<dbReference type="InterPro" id="IPR001245">
    <property type="entry name" value="Ser-Thr/Tyr_kinase_cat_dom"/>
</dbReference>
<accession>A0AAP0CW63</accession>
<keyword evidence="20" id="KW-1185">Reference proteome</keyword>
<evidence type="ECO:0000313" key="19">
    <source>
        <dbReference type="EMBL" id="KAK9064105.1"/>
    </source>
</evidence>
<keyword evidence="13" id="KW-1133">Transmembrane helix</keyword>
<dbReference type="Pfam" id="PF00954">
    <property type="entry name" value="S_locus_glycop"/>
    <property type="match status" value="1"/>
</dbReference>
<dbReference type="SMART" id="SM00473">
    <property type="entry name" value="PAN_AP"/>
    <property type="match status" value="1"/>
</dbReference>
<dbReference type="PROSITE" id="PS50011">
    <property type="entry name" value="PROTEIN_KINASE_DOM"/>
    <property type="match status" value="1"/>
</dbReference>
<evidence type="ECO:0000256" key="11">
    <source>
        <dbReference type="PIRNR" id="PIRNR000641"/>
    </source>
</evidence>
<evidence type="ECO:0000259" key="18">
    <source>
        <dbReference type="PROSITE" id="PS50948"/>
    </source>
</evidence>
<dbReference type="FunFam" id="1.10.510.10:FF:000060">
    <property type="entry name" value="G-type lectin S-receptor-like serine/threonine-protein kinase"/>
    <property type="match status" value="1"/>
</dbReference>
<dbReference type="PANTHER" id="PTHR32444">
    <property type="entry name" value="BULB-TYPE LECTIN DOMAIN-CONTAINING PROTEIN"/>
    <property type="match status" value="1"/>
</dbReference>
<evidence type="ECO:0000256" key="6">
    <source>
        <dbReference type="ARBA" id="ARBA00022840"/>
    </source>
</evidence>
<dbReference type="PANTHER" id="PTHR32444:SF235">
    <property type="entry name" value="OS01G0783900 PROTEIN"/>
    <property type="match status" value="1"/>
</dbReference>
<evidence type="ECO:0000313" key="20">
    <source>
        <dbReference type="Proteomes" id="UP001408789"/>
    </source>
</evidence>
<name>A0AAP0CW63_9ASTR</name>
<dbReference type="InterPro" id="IPR008271">
    <property type="entry name" value="Ser/Thr_kinase_AS"/>
</dbReference>
<evidence type="ECO:0000256" key="8">
    <source>
        <dbReference type="ARBA" id="ARBA00023180"/>
    </source>
</evidence>
<keyword evidence="8" id="KW-0325">Glycoprotein</keyword>
<dbReference type="FunFam" id="3.30.200.20:FF:000195">
    <property type="entry name" value="G-type lectin S-receptor-like serine/threonine-protein kinase"/>
    <property type="match status" value="1"/>
</dbReference>
<evidence type="ECO:0000256" key="5">
    <source>
        <dbReference type="ARBA" id="ARBA00022777"/>
    </source>
</evidence>
<keyword evidence="3 14" id="KW-0732">Signal</keyword>
<keyword evidence="6 11" id="KW-0067">ATP-binding</keyword>
<evidence type="ECO:0000256" key="2">
    <source>
        <dbReference type="ARBA" id="ARBA00022679"/>
    </source>
</evidence>
<dbReference type="InterPro" id="IPR003609">
    <property type="entry name" value="Pan_app"/>
</dbReference>
<dbReference type="SMART" id="SM00220">
    <property type="entry name" value="S_TKc"/>
    <property type="match status" value="1"/>
</dbReference>
<dbReference type="GO" id="GO:0005524">
    <property type="term" value="F:ATP binding"/>
    <property type="evidence" value="ECO:0007669"/>
    <property type="project" value="UniProtKB-KW"/>
</dbReference>
<feature type="transmembrane region" description="Helical" evidence="13">
    <location>
        <begin position="435"/>
        <end position="457"/>
    </location>
</feature>
<evidence type="ECO:0000259" key="16">
    <source>
        <dbReference type="PROSITE" id="PS50026"/>
    </source>
</evidence>
<protein>
    <recommendedName>
        <fullName evidence="11">Receptor-like serine/threonine-protein kinase</fullName>
        <ecNumber evidence="11">2.7.11.1</ecNumber>
    </recommendedName>
</protein>
<dbReference type="SMART" id="SM00108">
    <property type="entry name" value="B_lectin"/>
    <property type="match status" value="1"/>
</dbReference>
<comment type="caution">
    <text evidence="12">Lacks conserved residue(s) required for the propagation of feature annotation.</text>
</comment>
<comment type="catalytic activity">
    <reaction evidence="9 11">
        <text>L-threonyl-[protein] + ATP = O-phospho-L-threonyl-[protein] + ADP + H(+)</text>
        <dbReference type="Rhea" id="RHEA:46608"/>
        <dbReference type="Rhea" id="RHEA-COMP:11060"/>
        <dbReference type="Rhea" id="RHEA-COMP:11605"/>
        <dbReference type="ChEBI" id="CHEBI:15378"/>
        <dbReference type="ChEBI" id="CHEBI:30013"/>
        <dbReference type="ChEBI" id="CHEBI:30616"/>
        <dbReference type="ChEBI" id="CHEBI:61977"/>
        <dbReference type="ChEBI" id="CHEBI:456216"/>
        <dbReference type="EC" id="2.7.11.1"/>
    </reaction>
</comment>
<dbReference type="InterPro" id="IPR000719">
    <property type="entry name" value="Prot_kinase_dom"/>
</dbReference>
<evidence type="ECO:0000256" key="12">
    <source>
        <dbReference type="PROSITE-ProRule" id="PRU00076"/>
    </source>
</evidence>
<feature type="chain" id="PRO_5042913640" description="Receptor-like serine/threonine-protein kinase" evidence="14">
    <location>
        <begin position="19"/>
        <end position="816"/>
    </location>
</feature>
<dbReference type="AlphaFoldDB" id="A0AAP0CW63"/>
<keyword evidence="1 11" id="KW-0723">Serine/threonine-protein kinase</keyword>
<feature type="domain" description="Bulb-type lectin" evidence="17">
    <location>
        <begin position="19"/>
        <end position="142"/>
    </location>
</feature>
<dbReference type="Gene3D" id="3.30.200.20">
    <property type="entry name" value="Phosphorylase Kinase, domain 1"/>
    <property type="match status" value="1"/>
</dbReference>
<dbReference type="SUPFAM" id="SSF56112">
    <property type="entry name" value="Protein kinase-like (PK-like)"/>
    <property type="match status" value="1"/>
</dbReference>
<dbReference type="InterPro" id="IPR000858">
    <property type="entry name" value="S_locus_glycoprot_dom"/>
</dbReference>